<dbReference type="eggNOG" id="KOG3594">
    <property type="taxonomic scope" value="Eukaryota"/>
</dbReference>
<dbReference type="AlphaFoldDB" id="B0W508"/>
<dbReference type="SUPFAM" id="SSF49313">
    <property type="entry name" value="Cadherin-like"/>
    <property type="match status" value="5"/>
</dbReference>
<dbReference type="PROSITE" id="PS00232">
    <property type="entry name" value="CADHERIN_1"/>
    <property type="match status" value="3"/>
</dbReference>
<evidence type="ECO:0000256" key="4">
    <source>
        <dbReference type="ARBA" id="ARBA00022729"/>
    </source>
</evidence>
<dbReference type="KEGG" id="cqu:CpipJ_CPIJ001491"/>
<evidence type="ECO:0000256" key="7">
    <source>
        <dbReference type="ARBA" id="ARBA00022989"/>
    </source>
</evidence>
<dbReference type="InParanoid" id="B0W508"/>
<dbReference type="PANTHER" id="PTHR24027">
    <property type="entry name" value="CADHERIN-23"/>
    <property type="match status" value="1"/>
</dbReference>
<protein>
    <submittedName>
        <fullName evidence="13 14">Protocadherin</fullName>
    </submittedName>
</protein>
<evidence type="ECO:0000256" key="1">
    <source>
        <dbReference type="ARBA" id="ARBA00004251"/>
    </source>
</evidence>
<evidence type="ECO:0000259" key="12">
    <source>
        <dbReference type="PROSITE" id="PS50268"/>
    </source>
</evidence>
<dbReference type="EnsemblMetazoa" id="CPIJ001491-RA">
    <property type="protein sequence ID" value="CPIJ001491-PA"/>
    <property type="gene ID" value="CPIJ001491"/>
</dbReference>
<keyword evidence="8" id="KW-0472">Membrane</keyword>
<dbReference type="VEuPathDB" id="VectorBase:CQUJHB008322"/>
<dbReference type="OrthoDB" id="6252479at2759"/>
<keyword evidence="4" id="KW-0732">Signal</keyword>
<keyword evidence="2" id="KW-1003">Cell membrane</keyword>
<feature type="region of interest" description="Disordered" evidence="11">
    <location>
        <begin position="1"/>
        <end position="32"/>
    </location>
</feature>
<dbReference type="STRING" id="7176.B0W508"/>
<dbReference type="Pfam" id="PF00028">
    <property type="entry name" value="Cadherin"/>
    <property type="match status" value="4"/>
</dbReference>
<dbReference type="FunFam" id="2.60.40.60:FF:000102">
    <property type="entry name" value="Dachsous cadherin-related 1b"/>
    <property type="match status" value="1"/>
</dbReference>
<feature type="region of interest" description="Disordered" evidence="11">
    <location>
        <begin position="173"/>
        <end position="214"/>
    </location>
</feature>
<gene>
    <name evidence="14" type="primary">6033327</name>
    <name evidence="13" type="ORF">CpipJ_CPIJ001491</name>
</gene>
<evidence type="ECO:0000256" key="8">
    <source>
        <dbReference type="ARBA" id="ARBA00023136"/>
    </source>
</evidence>
<dbReference type="GO" id="GO:0008013">
    <property type="term" value="F:beta-catenin binding"/>
    <property type="evidence" value="ECO:0007669"/>
    <property type="project" value="TreeGrafter"/>
</dbReference>
<dbReference type="PRINTS" id="PR00205">
    <property type="entry name" value="CADHERIN"/>
</dbReference>
<evidence type="ECO:0000256" key="5">
    <source>
        <dbReference type="ARBA" id="ARBA00022737"/>
    </source>
</evidence>
<feature type="domain" description="Cadherin" evidence="12">
    <location>
        <begin position="597"/>
        <end position="695"/>
    </location>
</feature>
<feature type="domain" description="Cadherin" evidence="12">
    <location>
        <begin position="300"/>
        <end position="365"/>
    </location>
</feature>
<feature type="domain" description="Cadherin" evidence="12">
    <location>
        <begin position="478"/>
        <end position="584"/>
    </location>
</feature>
<evidence type="ECO:0000313" key="13">
    <source>
        <dbReference type="EMBL" id="EDS34574.1"/>
    </source>
</evidence>
<dbReference type="InterPro" id="IPR002126">
    <property type="entry name" value="Cadherin-like_dom"/>
</dbReference>
<feature type="region of interest" description="Disordered" evidence="11">
    <location>
        <begin position="878"/>
        <end position="905"/>
    </location>
</feature>
<name>B0W508_CULQU</name>
<keyword evidence="6 10" id="KW-0106">Calcium</keyword>
<organism>
    <name type="scientific">Culex quinquefasciatus</name>
    <name type="common">Southern house mosquito</name>
    <name type="synonym">Culex pungens</name>
    <dbReference type="NCBI Taxonomy" id="7176"/>
    <lineage>
        <taxon>Eukaryota</taxon>
        <taxon>Metazoa</taxon>
        <taxon>Ecdysozoa</taxon>
        <taxon>Arthropoda</taxon>
        <taxon>Hexapoda</taxon>
        <taxon>Insecta</taxon>
        <taxon>Pterygota</taxon>
        <taxon>Neoptera</taxon>
        <taxon>Endopterygota</taxon>
        <taxon>Diptera</taxon>
        <taxon>Nematocera</taxon>
        <taxon>Culicoidea</taxon>
        <taxon>Culicidae</taxon>
        <taxon>Culicinae</taxon>
        <taxon>Culicini</taxon>
        <taxon>Culex</taxon>
        <taxon>Culex</taxon>
    </lineage>
</organism>
<dbReference type="GO" id="GO:0060429">
    <property type="term" value="P:epithelium development"/>
    <property type="evidence" value="ECO:0007669"/>
    <property type="project" value="UniProtKB-ARBA"/>
</dbReference>
<feature type="compositionally biased region" description="Acidic residues" evidence="11">
    <location>
        <begin position="879"/>
        <end position="888"/>
    </location>
</feature>
<evidence type="ECO:0000256" key="6">
    <source>
        <dbReference type="ARBA" id="ARBA00022837"/>
    </source>
</evidence>
<keyword evidence="9" id="KW-0325">Glycoprotein</keyword>
<dbReference type="InterPro" id="IPR020894">
    <property type="entry name" value="Cadherin_CS"/>
</dbReference>
<dbReference type="Proteomes" id="UP000002320">
    <property type="component" value="Unassembled WGS sequence"/>
</dbReference>
<dbReference type="PROSITE" id="PS50268">
    <property type="entry name" value="CADHERIN_2"/>
    <property type="match status" value="5"/>
</dbReference>
<evidence type="ECO:0000256" key="10">
    <source>
        <dbReference type="PROSITE-ProRule" id="PRU00043"/>
    </source>
</evidence>
<keyword evidence="15" id="KW-1185">Reference proteome</keyword>
<dbReference type="GO" id="GO:0007156">
    <property type="term" value="P:homophilic cell adhesion via plasma membrane adhesion molecules"/>
    <property type="evidence" value="ECO:0007669"/>
    <property type="project" value="InterPro"/>
</dbReference>
<dbReference type="HOGENOM" id="CLU_308883_0_0_1"/>
<feature type="domain" description="Cadherin" evidence="12">
    <location>
        <begin position="696"/>
        <end position="802"/>
    </location>
</feature>
<dbReference type="GO" id="GO:0016477">
    <property type="term" value="P:cell migration"/>
    <property type="evidence" value="ECO:0007669"/>
    <property type="project" value="TreeGrafter"/>
</dbReference>
<dbReference type="SMART" id="SM00112">
    <property type="entry name" value="CA"/>
    <property type="match status" value="5"/>
</dbReference>
<feature type="compositionally biased region" description="Basic and acidic residues" evidence="11">
    <location>
        <begin position="7"/>
        <end position="18"/>
    </location>
</feature>
<proteinExistence type="predicted"/>
<dbReference type="FunFam" id="2.60.40.60:FF:000271">
    <property type="entry name" value="Cadherin-related 23"/>
    <property type="match status" value="1"/>
</dbReference>
<dbReference type="VEuPathDB" id="VectorBase:CPIJ001491"/>
<reference evidence="14" key="2">
    <citation type="submission" date="2021-02" db="UniProtKB">
        <authorList>
            <consortium name="EnsemblMetazoa"/>
        </authorList>
    </citation>
    <scope>IDENTIFICATION</scope>
    <source>
        <strain evidence="14">JHB</strain>
    </source>
</reference>
<evidence type="ECO:0000256" key="2">
    <source>
        <dbReference type="ARBA" id="ARBA00022475"/>
    </source>
</evidence>
<comment type="subcellular location">
    <subcellularLocation>
        <location evidence="1">Cell membrane</location>
        <topology evidence="1">Single-pass type I membrane protein</topology>
    </subcellularLocation>
</comment>
<sequence length="955" mass="105869">MSPTSKKNKEPRAPERTPEGVPDGSRLAHLPHKCPHSSRLSFTWLEPWNGCREVVNSSRLSDVRKGRTTTGAHEFIQAGCVYAMHKCAQRKNARKACYVRNNNTNNNPLPRIVKTIMIAAGENINFQIIHISELQSLLLLLLVPRWKLLLQAIPLRETTTIANLPPPASERWNLPRRNACRAGPASVNDPQSRVAGDDNQTADRTEPAAAAQASTSQFTLSTGMASISGCFRFRHRKMSLLWLLLMICAFTGDRGGGGGGIRLVRGEHVRELEVSEGVQIGHQIGFIGEFLHGVDSGPPYLIVPVPGSAVDTDLAIDHTTGEIRTKVALDREKRASYSLVAIPLSGENVRVVIRVLDENDNAPTFPTALMNIEFPENTPRDVKRTLNPARDLDLGRYNTQRYNIVSGNVNNAFRLSSHRERDGVLYLDLQINGFLDRETTPAYSLVVEALDGGNPPLRGLMTVNITIQDVNDNQPIFNQSRYFATVPENATIGTTVLQVYATDQDATENGMVEYAINRRQSDKDQMFRIDPLTGLISVNKPLDFETKELHELVVVAKDRGLQPLETTAFVSIRVTDVNDNQPIINVIFLSDDATPKISESAQPGEFVARISVNDPDSKTEYSNVNVTLSGGEGHFGLTTRDNIIYLVIVSLPLDREIKPNYTLSVVATDTGNPPLHAAKTIFLTVTDINDNAPEFEKEIYHANVMEVADPGTSVIQVTAIDKDEGNNSAIAYSLLDTPDTHSQWFQIDANSGLITTRAHIDCETDPVPQLIILAKDNGYPPLSSTGTVLVTIHDVNDNEPIFDQSFYNVSVAENEPKGRCILKSRAADAASWTSYPSIFACFPPSSTISRTPLPHPVLCHSNFRLCCITRHDDRRLERFDDDDDDDEPNQTKPTQPAEVRSDRHSMLCRRPTAKRAAWTDDQTDGWAVQVYLDLLREMKDATVCLQKDVGMIWKP</sequence>
<evidence type="ECO:0000313" key="14">
    <source>
        <dbReference type="EnsemblMetazoa" id="CPIJ001491-PA"/>
    </source>
</evidence>
<dbReference type="Gene3D" id="2.60.40.60">
    <property type="entry name" value="Cadherins"/>
    <property type="match status" value="6"/>
</dbReference>
<keyword evidence="5" id="KW-0677">Repeat</keyword>
<keyword evidence="7" id="KW-1133">Transmembrane helix</keyword>
<dbReference type="FunFam" id="2.60.40.60:FF:000007">
    <property type="entry name" value="Protocadherin alpha 2"/>
    <property type="match status" value="1"/>
</dbReference>
<dbReference type="EMBL" id="DS231840">
    <property type="protein sequence ID" value="EDS34574.1"/>
    <property type="molecule type" value="Genomic_DNA"/>
</dbReference>
<dbReference type="PANTHER" id="PTHR24027:SF438">
    <property type="entry name" value="CADHERIN 23"/>
    <property type="match status" value="1"/>
</dbReference>
<keyword evidence="3" id="KW-0812">Transmembrane</keyword>
<evidence type="ECO:0000313" key="15">
    <source>
        <dbReference type="Proteomes" id="UP000002320"/>
    </source>
</evidence>
<dbReference type="InterPro" id="IPR039808">
    <property type="entry name" value="Cadherin"/>
</dbReference>
<reference evidence="13" key="1">
    <citation type="submission" date="2007-03" db="EMBL/GenBank/DDBJ databases">
        <title>Annotation of Culex pipiens quinquefasciatus.</title>
        <authorList>
            <consortium name="The Broad Institute Genome Sequencing Platform"/>
            <person name="Atkinson P.W."/>
            <person name="Hemingway J."/>
            <person name="Christensen B.M."/>
            <person name="Higgs S."/>
            <person name="Kodira C."/>
            <person name="Hannick L."/>
            <person name="Megy K."/>
            <person name="O'Leary S."/>
            <person name="Pearson M."/>
            <person name="Haas B.J."/>
            <person name="Mauceli E."/>
            <person name="Wortman J.R."/>
            <person name="Lee N.H."/>
            <person name="Guigo R."/>
            <person name="Stanke M."/>
            <person name="Alvarado L."/>
            <person name="Amedeo P."/>
            <person name="Antoine C.H."/>
            <person name="Arensburger P."/>
            <person name="Bidwell S.L."/>
            <person name="Crawford M."/>
            <person name="Camaro F."/>
            <person name="Devon K."/>
            <person name="Engels R."/>
            <person name="Hammond M."/>
            <person name="Howarth C."/>
            <person name="Koehrsen M."/>
            <person name="Lawson D."/>
            <person name="Montgomery P."/>
            <person name="Nene V."/>
            <person name="Nusbaum C."/>
            <person name="Puiu D."/>
            <person name="Romero-Severson J."/>
            <person name="Severson D.W."/>
            <person name="Shumway M."/>
            <person name="Sisk P."/>
            <person name="Stolte C."/>
            <person name="Zeng Q."/>
            <person name="Eisenstadt E."/>
            <person name="Fraser-Liggett C."/>
            <person name="Strausberg R."/>
            <person name="Galagan J."/>
            <person name="Birren B."/>
            <person name="Collins F.H."/>
        </authorList>
    </citation>
    <scope>NUCLEOTIDE SEQUENCE [LARGE SCALE GENOMIC DNA]</scope>
    <source>
        <strain evidence="13">JHB</strain>
    </source>
</reference>
<dbReference type="GO" id="GO:0045296">
    <property type="term" value="F:cadherin binding"/>
    <property type="evidence" value="ECO:0007669"/>
    <property type="project" value="TreeGrafter"/>
</dbReference>
<evidence type="ECO:0000256" key="11">
    <source>
        <dbReference type="SAM" id="MobiDB-lite"/>
    </source>
</evidence>
<accession>B0W508</accession>
<dbReference type="GO" id="GO:0016342">
    <property type="term" value="C:catenin complex"/>
    <property type="evidence" value="ECO:0007669"/>
    <property type="project" value="TreeGrafter"/>
</dbReference>
<dbReference type="GO" id="GO:0005509">
    <property type="term" value="F:calcium ion binding"/>
    <property type="evidence" value="ECO:0007669"/>
    <property type="project" value="UniProtKB-UniRule"/>
</dbReference>
<evidence type="ECO:0000256" key="9">
    <source>
        <dbReference type="ARBA" id="ARBA00023180"/>
    </source>
</evidence>
<feature type="domain" description="Cadherin" evidence="12">
    <location>
        <begin position="366"/>
        <end position="477"/>
    </location>
</feature>
<evidence type="ECO:0000256" key="3">
    <source>
        <dbReference type="ARBA" id="ARBA00022692"/>
    </source>
</evidence>
<dbReference type="FunFam" id="2.60.40.60:FF:000020">
    <property type="entry name" value="Dachsous cadherin-related 1b"/>
    <property type="match status" value="1"/>
</dbReference>
<dbReference type="CDD" id="cd11304">
    <property type="entry name" value="Cadherin_repeat"/>
    <property type="match status" value="5"/>
</dbReference>
<dbReference type="GO" id="GO:0009653">
    <property type="term" value="P:anatomical structure morphogenesis"/>
    <property type="evidence" value="ECO:0007669"/>
    <property type="project" value="UniProtKB-ARBA"/>
</dbReference>
<dbReference type="InterPro" id="IPR015919">
    <property type="entry name" value="Cadherin-like_sf"/>
</dbReference>